<dbReference type="Proteomes" id="UP000323522">
    <property type="component" value="Chromosome"/>
</dbReference>
<protein>
    <submittedName>
        <fullName evidence="5">ATPase</fullName>
    </submittedName>
</protein>
<evidence type="ECO:0000313" key="4">
    <source>
        <dbReference type="EMBL" id="MET3604202.1"/>
    </source>
</evidence>
<dbReference type="SUPFAM" id="SSF52540">
    <property type="entry name" value="P-loop containing nucleoside triphosphate hydrolases"/>
    <property type="match status" value="1"/>
</dbReference>
<dbReference type="GO" id="GO:0006302">
    <property type="term" value="P:double-strand break repair"/>
    <property type="evidence" value="ECO:0007669"/>
    <property type="project" value="TreeGrafter"/>
</dbReference>
<dbReference type="EMBL" id="CP035708">
    <property type="protein sequence ID" value="QEN00164.1"/>
    <property type="molecule type" value="Genomic_DNA"/>
</dbReference>
<dbReference type="PANTHER" id="PTHR32182:SF22">
    <property type="entry name" value="ATP-DEPENDENT ENDONUCLEASE, OLD FAMILY-RELATED"/>
    <property type="match status" value="1"/>
</dbReference>
<evidence type="ECO:0000256" key="1">
    <source>
        <dbReference type="SAM" id="MobiDB-lite"/>
    </source>
</evidence>
<dbReference type="OrthoDB" id="104167at2"/>
<dbReference type="RefSeq" id="WP_149502907.1">
    <property type="nucleotide sequence ID" value="NZ_CP035708.1"/>
</dbReference>
<name>A0A5C1Q0J1_9BURK</name>
<evidence type="ECO:0000313" key="7">
    <source>
        <dbReference type="Proteomes" id="UP001549111"/>
    </source>
</evidence>
<keyword evidence="7" id="KW-1185">Reference proteome</keyword>
<accession>A0A5C1Q0J1</accession>
<dbReference type="EMBL" id="JBEPLS010000006">
    <property type="protein sequence ID" value="MET3604202.1"/>
    <property type="molecule type" value="Genomic_DNA"/>
</dbReference>
<organism evidence="5 6">
    <name type="scientific">Sphaerotilus sulfidivorans</name>
    <dbReference type="NCBI Taxonomy" id="639200"/>
    <lineage>
        <taxon>Bacteria</taxon>
        <taxon>Pseudomonadati</taxon>
        <taxon>Pseudomonadota</taxon>
        <taxon>Betaproteobacteria</taxon>
        <taxon>Burkholderiales</taxon>
        <taxon>Sphaerotilaceae</taxon>
        <taxon>Sphaerotilus</taxon>
    </lineage>
</organism>
<feature type="domain" description="RecF/RecN/SMC N-terminal" evidence="2">
    <location>
        <begin position="1"/>
        <end position="44"/>
    </location>
</feature>
<dbReference type="CDD" id="cd00267">
    <property type="entry name" value="ABC_ATPase"/>
    <property type="match status" value="1"/>
</dbReference>
<feature type="compositionally biased region" description="Polar residues" evidence="1">
    <location>
        <begin position="204"/>
        <end position="214"/>
    </location>
</feature>
<evidence type="ECO:0000313" key="6">
    <source>
        <dbReference type="Proteomes" id="UP000323522"/>
    </source>
</evidence>
<dbReference type="AlphaFoldDB" id="A0A5C1Q0J1"/>
<dbReference type="GO" id="GO:0000731">
    <property type="term" value="P:DNA synthesis involved in DNA repair"/>
    <property type="evidence" value="ECO:0007669"/>
    <property type="project" value="TreeGrafter"/>
</dbReference>
<gene>
    <name evidence="4" type="ORF">ABIC99_002016</name>
    <name evidence="5" type="ORF">EWH46_04785</name>
</gene>
<evidence type="ECO:0000313" key="5">
    <source>
        <dbReference type="EMBL" id="QEN00164.1"/>
    </source>
</evidence>
<reference evidence="4 7" key="2">
    <citation type="submission" date="2024-06" db="EMBL/GenBank/DDBJ databases">
        <title>Genomic Encyclopedia of Type Strains, Phase IV (KMG-IV): sequencing the most valuable type-strain genomes for metagenomic binning, comparative biology and taxonomic classification.</title>
        <authorList>
            <person name="Goeker M."/>
        </authorList>
    </citation>
    <scope>NUCLEOTIDE SEQUENCE [LARGE SCALE GENOMIC DNA]</scope>
    <source>
        <strain evidence="4 7">D-501</strain>
    </source>
</reference>
<dbReference type="PANTHER" id="PTHR32182">
    <property type="entry name" value="DNA REPLICATION AND REPAIR PROTEIN RECF"/>
    <property type="match status" value="1"/>
</dbReference>
<dbReference type="KEGG" id="snn:EWH46_04785"/>
<feature type="region of interest" description="Disordered" evidence="1">
    <location>
        <begin position="192"/>
        <end position="214"/>
    </location>
</feature>
<dbReference type="Pfam" id="PF13304">
    <property type="entry name" value="AAA_21"/>
    <property type="match status" value="1"/>
</dbReference>
<proteinExistence type="predicted"/>
<feature type="domain" description="ATPase AAA-type core" evidence="3">
    <location>
        <begin position="297"/>
        <end position="390"/>
    </location>
</feature>
<dbReference type="GO" id="GO:0016887">
    <property type="term" value="F:ATP hydrolysis activity"/>
    <property type="evidence" value="ECO:0007669"/>
    <property type="project" value="InterPro"/>
</dbReference>
<evidence type="ECO:0000259" key="3">
    <source>
        <dbReference type="Pfam" id="PF13304"/>
    </source>
</evidence>
<dbReference type="InterPro" id="IPR003959">
    <property type="entry name" value="ATPase_AAA_core"/>
</dbReference>
<evidence type="ECO:0000259" key="2">
    <source>
        <dbReference type="Pfam" id="PF02463"/>
    </source>
</evidence>
<reference evidence="5 6" key="1">
    <citation type="submission" date="2019-02" db="EMBL/GenBank/DDBJ databases">
        <title>Complete Genome Sequence and Methylome Analysis of Sphaerotilus natans subsp. sulfidivorans D-507.</title>
        <authorList>
            <person name="Fomenkov A."/>
            <person name="Gridneva E."/>
            <person name="Smolyakov D."/>
            <person name="Dubinina G."/>
            <person name="Vincze T."/>
            <person name="Grabovich M."/>
            <person name="Roberts R.J."/>
        </authorList>
    </citation>
    <scope>NUCLEOTIDE SEQUENCE [LARGE SCALE GENOMIC DNA]</scope>
    <source>
        <strain evidence="5 6">D-507</strain>
    </source>
</reference>
<dbReference type="Proteomes" id="UP001549111">
    <property type="component" value="Unassembled WGS sequence"/>
</dbReference>
<dbReference type="Gene3D" id="3.40.50.300">
    <property type="entry name" value="P-loop containing nucleotide triphosphate hydrolases"/>
    <property type="match status" value="2"/>
</dbReference>
<dbReference type="InterPro" id="IPR027417">
    <property type="entry name" value="P-loop_NTPase"/>
</dbReference>
<dbReference type="Pfam" id="PF02463">
    <property type="entry name" value="SMC_N"/>
    <property type="match status" value="1"/>
</dbReference>
<dbReference type="GO" id="GO:0005524">
    <property type="term" value="F:ATP binding"/>
    <property type="evidence" value="ECO:0007669"/>
    <property type="project" value="InterPro"/>
</dbReference>
<sequence length="473" mass="52138">MLTRLQIKGFKNLHDVDLRFGPFTCIAGRNGVGKSNLFDAITFLSDLASMPLLAAALKVRGTGDRIGGIENLFARSDAESKQMTLIAEMIVPGEVTDDYDRQATASATFLQYTLVLGLDTQRSDDLGRDPIYIEKEELIARSSSDAAKQLPFQPSKEWLMRHVIGPGKRTTPFIATEGIEEPAIKIYGEKTSARRPSTVPAKKSPQTVLSGVNASSHPTALAARREMQSWRLLQLEPSALRAPDEYRGPARLSATGGHLPNTLMRIGSQNEVAEQLAELIPGIVSVDVDSDDVRQQRTLGVTMRNRERYAASSLSDGTLRFLALAVLASDPQASGLTCLEEPENGIHPQRIPEMLRLVRRLAEEVEPEEKHLVPPLRQVIINTHSPLVVAELHDGDLLMAETLRARRAEWIHFKPLGNTWRATGLEPTELISKGELQAYLGGPTTRAPGTQRRVLDHYNQQLDMFNAPADRSA</sequence>
<dbReference type="InterPro" id="IPR003395">
    <property type="entry name" value="RecF/RecN/SMC_N"/>
</dbReference>